<feature type="signal peptide" evidence="3">
    <location>
        <begin position="1"/>
        <end position="27"/>
    </location>
</feature>
<reference evidence="6" key="1">
    <citation type="submission" date="2024-05" db="EMBL/GenBank/DDBJ databases">
        <authorList>
            <person name="Kim S."/>
            <person name="Heo J."/>
            <person name="Choi H."/>
            <person name="Choi Y."/>
            <person name="Kwon S.-W."/>
            <person name="Kim Y."/>
        </authorList>
    </citation>
    <scope>NUCLEOTIDE SEQUENCE</scope>
    <source>
        <strain evidence="6">KACC 23698</strain>
    </source>
</reference>
<evidence type="ECO:0000259" key="4">
    <source>
        <dbReference type="Pfam" id="PF25954"/>
    </source>
</evidence>
<accession>A0AAU7JGX4</accession>
<name>A0AAU7JGX4_9HYPH</name>
<evidence type="ECO:0000256" key="1">
    <source>
        <dbReference type="ARBA" id="ARBA00009477"/>
    </source>
</evidence>
<keyword evidence="2" id="KW-0175">Coiled coil</keyword>
<feature type="coiled-coil region" evidence="2">
    <location>
        <begin position="184"/>
        <end position="211"/>
    </location>
</feature>
<keyword evidence="3" id="KW-0732">Signal</keyword>
<feature type="coiled-coil region" evidence="2">
    <location>
        <begin position="111"/>
        <end position="145"/>
    </location>
</feature>
<dbReference type="RefSeq" id="WP_406856288.1">
    <property type="nucleotide sequence ID" value="NZ_CP157484.1"/>
</dbReference>
<dbReference type="Gene3D" id="1.10.287.470">
    <property type="entry name" value="Helix hairpin bin"/>
    <property type="match status" value="1"/>
</dbReference>
<protein>
    <submittedName>
        <fullName evidence="6">Efflux RND transporter periplasmic adaptor subunit</fullName>
    </submittedName>
</protein>
<dbReference type="Pfam" id="PF25967">
    <property type="entry name" value="RND-MFP_C"/>
    <property type="match status" value="1"/>
</dbReference>
<evidence type="ECO:0000256" key="3">
    <source>
        <dbReference type="SAM" id="SignalP"/>
    </source>
</evidence>
<feature type="domain" description="Multidrug resistance protein MdtA-like C-terminal permuted SH3" evidence="5">
    <location>
        <begin position="321"/>
        <end position="375"/>
    </location>
</feature>
<dbReference type="Gene3D" id="2.40.420.20">
    <property type="match status" value="1"/>
</dbReference>
<dbReference type="AlphaFoldDB" id="A0AAU7JGX4"/>
<proteinExistence type="inferred from homology"/>
<dbReference type="InterPro" id="IPR058627">
    <property type="entry name" value="MdtA-like_C"/>
</dbReference>
<evidence type="ECO:0000256" key="2">
    <source>
        <dbReference type="SAM" id="Coils"/>
    </source>
</evidence>
<dbReference type="PANTHER" id="PTHR30469:SF15">
    <property type="entry name" value="HLYD FAMILY OF SECRETION PROTEINS"/>
    <property type="match status" value="1"/>
</dbReference>
<feature type="domain" description="CusB-like beta-barrel" evidence="4">
    <location>
        <begin position="247"/>
        <end position="313"/>
    </location>
</feature>
<sequence>MTPAVRPRHAAALASVLVLSSVAPAQAAPAAQAAAPATSLAIPAVTVAQATRREMAERVVVSGTLAARDEVLVSAETDGLRVIELLADEGDAVKAGQVLARLSRDTIDTQLAQNDASMARAEAAIAQARSQIVQAEAAQVEAQAALGRAQSLLKSGNVTQEILDQRISAARVADGRLAAARDGLAVAQADRAQTAAQRKELEVKLARTEIRAPAAGVVSRRTVKLGGLSALAGEPLFRIIANNDVELEAEVLEIHLAQLKVGAPASIKVREGELIQGTVRLLPAEVDRVSRVGRVRIRLPQSPDLRVGAFARGEIVLARRDAVAVPTSALVFGQDGVSVHVVRDDKVEVRPVKTGIVAGGYAEISSGLAEGEPVVARAAGFLRQGDAVRVVRPVAAADAPVPASSGAQ</sequence>
<dbReference type="SUPFAM" id="SSF111369">
    <property type="entry name" value="HlyD-like secretion proteins"/>
    <property type="match status" value="1"/>
</dbReference>
<dbReference type="PANTHER" id="PTHR30469">
    <property type="entry name" value="MULTIDRUG RESISTANCE PROTEIN MDTA"/>
    <property type="match status" value="1"/>
</dbReference>
<gene>
    <name evidence="6" type="ORF">ABEG18_01260</name>
</gene>
<evidence type="ECO:0000259" key="5">
    <source>
        <dbReference type="Pfam" id="PF25967"/>
    </source>
</evidence>
<dbReference type="Gene3D" id="2.40.30.170">
    <property type="match status" value="1"/>
</dbReference>
<organism evidence="6">
    <name type="scientific">Alsobacter sp. KACC 23698</name>
    <dbReference type="NCBI Taxonomy" id="3149229"/>
    <lineage>
        <taxon>Bacteria</taxon>
        <taxon>Pseudomonadati</taxon>
        <taxon>Pseudomonadota</taxon>
        <taxon>Alphaproteobacteria</taxon>
        <taxon>Hyphomicrobiales</taxon>
        <taxon>Alsobacteraceae</taxon>
        <taxon>Alsobacter</taxon>
    </lineage>
</organism>
<dbReference type="GO" id="GO:0015562">
    <property type="term" value="F:efflux transmembrane transporter activity"/>
    <property type="evidence" value="ECO:0007669"/>
    <property type="project" value="TreeGrafter"/>
</dbReference>
<dbReference type="NCBIfam" id="TIGR01730">
    <property type="entry name" value="RND_mfp"/>
    <property type="match status" value="1"/>
</dbReference>
<dbReference type="GO" id="GO:1990281">
    <property type="term" value="C:efflux pump complex"/>
    <property type="evidence" value="ECO:0007669"/>
    <property type="project" value="TreeGrafter"/>
</dbReference>
<evidence type="ECO:0000313" key="6">
    <source>
        <dbReference type="EMBL" id="XBO39445.1"/>
    </source>
</evidence>
<dbReference type="InterPro" id="IPR058792">
    <property type="entry name" value="Beta-barrel_RND_2"/>
</dbReference>
<dbReference type="Gene3D" id="2.40.50.100">
    <property type="match status" value="1"/>
</dbReference>
<comment type="similarity">
    <text evidence="1">Belongs to the membrane fusion protein (MFP) (TC 8.A.1) family.</text>
</comment>
<feature type="chain" id="PRO_5043548972" evidence="3">
    <location>
        <begin position="28"/>
        <end position="408"/>
    </location>
</feature>
<dbReference type="Pfam" id="PF25954">
    <property type="entry name" value="Beta-barrel_RND_2"/>
    <property type="match status" value="1"/>
</dbReference>
<dbReference type="EMBL" id="CP157484">
    <property type="protein sequence ID" value="XBO39445.1"/>
    <property type="molecule type" value="Genomic_DNA"/>
</dbReference>
<dbReference type="InterPro" id="IPR006143">
    <property type="entry name" value="RND_pump_MFP"/>
</dbReference>